<organism evidence="2 3">
    <name type="scientific">Champsocephalus gunnari</name>
    <name type="common">Mackerel icefish</name>
    <dbReference type="NCBI Taxonomy" id="52237"/>
    <lineage>
        <taxon>Eukaryota</taxon>
        <taxon>Metazoa</taxon>
        <taxon>Chordata</taxon>
        <taxon>Craniata</taxon>
        <taxon>Vertebrata</taxon>
        <taxon>Euteleostomi</taxon>
        <taxon>Actinopterygii</taxon>
        <taxon>Neopterygii</taxon>
        <taxon>Teleostei</taxon>
        <taxon>Neoteleostei</taxon>
        <taxon>Acanthomorphata</taxon>
        <taxon>Eupercaria</taxon>
        <taxon>Perciformes</taxon>
        <taxon>Notothenioidei</taxon>
        <taxon>Channichthyidae</taxon>
        <taxon>Champsocephalus</taxon>
    </lineage>
</organism>
<comment type="caution">
    <text evidence="2">The sequence shown here is derived from an EMBL/GenBank/DDBJ whole genome shotgun (WGS) entry which is preliminary data.</text>
</comment>
<proteinExistence type="predicted"/>
<feature type="region of interest" description="Disordered" evidence="1">
    <location>
        <begin position="27"/>
        <end position="107"/>
    </location>
</feature>
<dbReference type="EMBL" id="JAURVH010001532">
    <property type="protein sequence ID" value="KAK5901303.1"/>
    <property type="molecule type" value="Genomic_DNA"/>
</dbReference>
<gene>
    <name evidence="2" type="ORF">CgunFtcFv8_026191</name>
</gene>
<protein>
    <submittedName>
        <fullName evidence="2">Uncharacterized protein</fullName>
    </submittedName>
</protein>
<evidence type="ECO:0000313" key="2">
    <source>
        <dbReference type="EMBL" id="KAK5901303.1"/>
    </source>
</evidence>
<name>A0AAN8CH21_CHAGU</name>
<sequence length="126" mass="13244">MFSSHTHHTLYNPRFISPDIHLYFIRSPWGPGGRNSSPRDTGLRGRRPSGPGRPSDRLSGPGLGGPGRPRPSGPGLRRLGLGGLGPGGPGPGGPGLGRTRRSGVPSLRTCNTLVTRLPALKTLYIP</sequence>
<accession>A0AAN8CH21</accession>
<evidence type="ECO:0000256" key="1">
    <source>
        <dbReference type="SAM" id="MobiDB-lite"/>
    </source>
</evidence>
<feature type="compositionally biased region" description="Low complexity" evidence="1">
    <location>
        <begin position="48"/>
        <end position="60"/>
    </location>
</feature>
<keyword evidence="3" id="KW-1185">Reference proteome</keyword>
<evidence type="ECO:0000313" key="3">
    <source>
        <dbReference type="Proteomes" id="UP001331515"/>
    </source>
</evidence>
<reference evidence="2 3" key="1">
    <citation type="journal article" date="2023" name="Mol. Biol. Evol.">
        <title>Genomics of Secondarily Temperate Adaptation in the Only Non-Antarctic Icefish.</title>
        <authorList>
            <person name="Rivera-Colon A.G."/>
            <person name="Rayamajhi N."/>
            <person name="Minhas B.F."/>
            <person name="Madrigal G."/>
            <person name="Bilyk K.T."/>
            <person name="Yoon V."/>
            <person name="Hune M."/>
            <person name="Gregory S."/>
            <person name="Cheng C.H.C."/>
            <person name="Catchen J.M."/>
        </authorList>
    </citation>
    <scope>NUCLEOTIDE SEQUENCE [LARGE SCALE GENOMIC DNA]</scope>
    <source>
        <tissue evidence="2">White muscle</tissue>
    </source>
</reference>
<dbReference type="Proteomes" id="UP001331515">
    <property type="component" value="Unassembled WGS sequence"/>
</dbReference>
<dbReference type="AlphaFoldDB" id="A0AAN8CH21"/>